<evidence type="ECO:0000313" key="3">
    <source>
        <dbReference type="Proteomes" id="UP000831422"/>
    </source>
</evidence>
<dbReference type="RefSeq" id="WP_248129650.1">
    <property type="nucleotide sequence ID" value="NZ_CP096120.1"/>
</dbReference>
<feature type="transmembrane region" description="Helical" evidence="1">
    <location>
        <begin position="64"/>
        <end position="85"/>
    </location>
</feature>
<feature type="transmembrane region" description="Helical" evidence="1">
    <location>
        <begin position="6"/>
        <end position="26"/>
    </location>
</feature>
<reference evidence="2 3" key="1">
    <citation type="submission" date="2022-04" db="EMBL/GenBank/DDBJ databases">
        <title>Occurrence of NDM-1-producing Shewanella putrefaciens and Acinetobacter portensis in a dairy farm from China.</title>
        <authorList>
            <person name="Li R."/>
            <person name="Zhang L."/>
        </authorList>
    </citation>
    <scope>NUCLEOTIDE SEQUENCE [LARGE SCALE GENOMIC DNA]</scope>
    <source>
        <strain evidence="2 3">JNE5</strain>
    </source>
</reference>
<keyword evidence="3" id="KW-1185">Reference proteome</keyword>
<dbReference type="EMBL" id="CP096120">
    <property type="protein sequence ID" value="UPO24273.1"/>
    <property type="molecule type" value="Genomic_DNA"/>
</dbReference>
<evidence type="ECO:0000313" key="2">
    <source>
        <dbReference type="EMBL" id="UPO24273.1"/>
    </source>
</evidence>
<proteinExistence type="predicted"/>
<dbReference type="Proteomes" id="UP000831422">
    <property type="component" value="Chromosome"/>
</dbReference>
<feature type="transmembrane region" description="Helical" evidence="1">
    <location>
        <begin position="38"/>
        <end position="58"/>
    </location>
</feature>
<organism evidence="2 3">
    <name type="scientific">Acinetobacter portensis</name>
    <dbReference type="NCBI Taxonomy" id="1839785"/>
    <lineage>
        <taxon>Bacteria</taxon>
        <taxon>Pseudomonadati</taxon>
        <taxon>Pseudomonadota</taxon>
        <taxon>Gammaproteobacteria</taxon>
        <taxon>Moraxellales</taxon>
        <taxon>Moraxellaceae</taxon>
        <taxon>Acinetobacter</taxon>
    </lineage>
</organism>
<keyword evidence="1" id="KW-0472">Membrane</keyword>
<keyword evidence="1" id="KW-1133">Transmembrane helix</keyword>
<feature type="transmembrane region" description="Helical" evidence="1">
    <location>
        <begin position="92"/>
        <end position="113"/>
    </location>
</feature>
<sequence length="118" mass="13296">MNFRFFAFGMSALFGLVVCMVILTMIGSQFLTKDQLSVLIEPTFFFGFVVIGFFIAQKALPNKYIHSTVLALILVAFMALFLDVVKQVPTNLWKFLGLSFVLMQVGIGLHLALKHFKK</sequence>
<gene>
    <name evidence="2" type="ORF">MZO21_05555</name>
</gene>
<keyword evidence="1" id="KW-0812">Transmembrane</keyword>
<protein>
    <submittedName>
        <fullName evidence="2">Uncharacterized protein</fullName>
    </submittedName>
</protein>
<evidence type="ECO:0000256" key="1">
    <source>
        <dbReference type="SAM" id="Phobius"/>
    </source>
</evidence>
<accession>A0ABY4K0R3</accession>
<name>A0ABY4K0R3_9GAMM</name>